<dbReference type="Proteomes" id="UP000219897">
    <property type="component" value="Unassembled WGS sequence"/>
</dbReference>
<reference evidence="1 2" key="1">
    <citation type="submission" date="2017-09" db="EMBL/GenBank/DDBJ databases">
        <title>Large-scale bioinformatics analysis of Bacillus genomes uncovers conserved roles of natural products in bacterial physiology.</title>
        <authorList>
            <consortium name="Agbiome Team Llc"/>
            <person name="Bleich R.M."/>
            <person name="Kirk G.J."/>
            <person name="Santa Maria K.C."/>
            <person name="Allen S.E."/>
            <person name="Farag S."/>
            <person name="Shank E.A."/>
            <person name="Bowers A."/>
        </authorList>
    </citation>
    <scope>NUCLEOTIDE SEQUENCE [LARGE SCALE GENOMIC DNA]</scope>
    <source>
        <strain evidence="1 2">AFS005140</strain>
    </source>
</reference>
<dbReference type="EMBL" id="NTYF01000023">
    <property type="protein sequence ID" value="PER55653.1"/>
    <property type="molecule type" value="Genomic_DNA"/>
</dbReference>
<evidence type="ECO:0000313" key="1">
    <source>
        <dbReference type="EMBL" id="PER55653.1"/>
    </source>
</evidence>
<accession>A0ABD6SAD9</accession>
<dbReference type="AlphaFoldDB" id="A0ABD6SAD9"/>
<sequence>MNNTINRTSESDLKTSSLLFDEAPLLVRPEMAKRIGLNESIVVQQVHYWLENKRKSTKPKDLHKERTYRDGRFWCYNSYAEWQEQFPFWSQKTIERIFSKLEEKGILLSGVFNEWKTDRTKWYTIDYDALDTYEKSPKKKPIKENVVEISQKLSTGEEAELNHTDKLSVCMVEQSDNLSVCSVEQKDKLSSPYRQVDVTIPTSCRDDIANLSSPIPKTTTEITAETTEEITLNSSSSLQEENKEEEEEVTEFQLGMMRKSLIEILGQETPKHVINKIIDRIQTHPLANRVCKRDMQLAYGQLFMDSETKKIHDKMLYFANGIILKTENRLVSGGLEQEREERAVTPYTGNLPIYNWLKE</sequence>
<evidence type="ECO:0000313" key="2">
    <source>
        <dbReference type="Proteomes" id="UP000219897"/>
    </source>
</evidence>
<comment type="caution">
    <text evidence="1">The sequence shown here is derived from an EMBL/GenBank/DDBJ whole genome shotgun (WGS) entry which is preliminary data.</text>
</comment>
<protein>
    <submittedName>
        <fullName evidence="1">Uncharacterized protein</fullName>
    </submittedName>
</protein>
<gene>
    <name evidence="1" type="ORF">CN495_07825</name>
</gene>
<organism evidence="1 2">
    <name type="scientific">Bacillus thuringiensis</name>
    <dbReference type="NCBI Taxonomy" id="1428"/>
    <lineage>
        <taxon>Bacteria</taxon>
        <taxon>Bacillati</taxon>
        <taxon>Bacillota</taxon>
        <taxon>Bacilli</taxon>
        <taxon>Bacillales</taxon>
        <taxon>Bacillaceae</taxon>
        <taxon>Bacillus</taxon>
        <taxon>Bacillus cereus group</taxon>
    </lineage>
</organism>
<name>A0ABD6SAD9_BACTU</name>
<proteinExistence type="predicted"/>
<dbReference type="RefSeq" id="WP_098316998.1">
    <property type="nucleotide sequence ID" value="NZ_NTYF01000023.1"/>
</dbReference>